<dbReference type="SUPFAM" id="SSF53756">
    <property type="entry name" value="UDP-Glycosyltransferase/glycogen phosphorylase"/>
    <property type="match status" value="1"/>
</dbReference>
<evidence type="ECO:0000313" key="3">
    <source>
        <dbReference type="Proteomes" id="UP000233551"/>
    </source>
</evidence>
<comment type="caution">
    <text evidence="2">The sequence shown here is derived from an EMBL/GenBank/DDBJ whole genome shotgun (WGS) entry which is preliminary data.</text>
</comment>
<dbReference type="PANTHER" id="PTHR48045:SF30">
    <property type="entry name" value="UDP-GLYCOSYLTRANSFERASE 76H1-LIKE"/>
    <property type="match status" value="1"/>
</dbReference>
<evidence type="ECO:0000256" key="1">
    <source>
        <dbReference type="ARBA" id="ARBA00022679"/>
    </source>
</evidence>
<sequence>MGPAHRRVLSHGSKGDFWSHCGWNITLERICEGVPMIGQPSFGDQRVNSRYLTSVWRVRYDLRDGEIERWRVEKAVRELMVGREGDERRQGMVELKCRVESSIRGGGSTYRSLEKLVEFIRST</sequence>
<dbReference type="PANTHER" id="PTHR48045">
    <property type="entry name" value="UDP-GLYCOSYLTRANSFERASE 72B1"/>
    <property type="match status" value="1"/>
</dbReference>
<dbReference type="InterPro" id="IPR002213">
    <property type="entry name" value="UDP_glucos_trans"/>
</dbReference>
<dbReference type="AlphaFoldDB" id="A0A2I0JQK1"/>
<keyword evidence="1" id="KW-0808">Transferase</keyword>
<dbReference type="Gene3D" id="3.40.50.2000">
    <property type="entry name" value="Glycogen Phosphorylase B"/>
    <property type="match status" value="1"/>
</dbReference>
<proteinExistence type="predicted"/>
<dbReference type="GO" id="GO:0008194">
    <property type="term" value="F:UDP-glycosyltransferase activity"/>
    <property type="evidence" value="ECO:0007669"/>
    <property type="project" value="InterPro"/>
</dbReference>
<evidence type="ECO:0000313" key="2">
    <source>
        <dbReference type="EMBL" id="PKI57746.1"/>
    </source>
</evidence>
<dbReference type="EMBL" id="PGOL01001490">
    <property type="protein sequence ID" value="PKI57746.1"/>
    <property type="molecule type" value="Genomic_DNA"/>
</dbReference>
<reference evidence="2 3" key="1">
    <citation type="submission" date="2017-11" db="EMBL/GenBank/DDBJ databases">
        <title>De-novo sequencing of pomegranate (Punica granatum L.) genome.</title>
        <authorList>
            <person name="Akparov Z."/>
            <person name="Amiraslanov A."/>
            <person name="Hajiyeva S."/>
            <person name="Abbasov M."/>
            <person name="Kaur K."/>
            <person name="Hamwieh A."/>
            <person name="Solovyev V."/>
            <person name="Salamov A."/>
            <person name="Braich B."/>
            <person name="Kosarev P."/>
            <person name="Mahmoud A."/>
            <person name="Hajiyev E."/>
            <person name="Babayeva S."/>
            <person name="Izzatullayeva V."/>
            <person name="Mammadov A."/>
            <person name="Mammadov A."/>
            <person name="Sharifova S."/>
            <person name="Ojaghi J."/>
            <person name="Eynullazada K."/>
            <person name="Bayramov B."/>
            <person name="Abdulazimova A."/>
            <person name="Shahmuradov I."/>
        </authorList>
    </citation>
    <scope>NUCLEOTIDE SEQUENCE [LARGE SCALE GENOMIC DNA]</scope>
    <source>
        <strain evidence="3">cv. AG2017</strain>
        <tissue evidence="2">Leaf</tissue>
    </source>
</reference>
<protein>
    <submittedName>
        <fullName evidence="2">Uncharacterized protein</fullName>
    </submittedName>
</protein>
<gene>
    <name evidence="2" type="ORF">CRG98_021813</name>
</gene>
<organism evidence="2 3">
    <name type="scientific">Punica granatum</name>
    <name type="common">Pomegranate</name>
    <dbReference type="NCBI Taxonomy" id="22663"/>
    <lineage>
        <taxon>Eukaryota</taxon>
        <taxon>Viridiplantae</taxon>
        <taxon>Streptophyta</taxon>
        <taxon>Embryophyta</taxon>
        <taxon>Tracheophyta</taxon>
        <taxon>Spermatophyta</taxon>
        <taxon>Magnoliopsida</taxon>
        <taxon>eudicotyledons</taxon>
        <taxon>Gunneridae</taxon>
        <taxon>Pentapetalae</taxon>
        <taxon>rosids</taxon>
        <taxon>malvids</taxon>
        <taxon>Myrtales</taxon>
        <taxon>Lythraceae</taxon>
        <taxon>Punica</taxon>
    </lineage>
</organism>
<keyword evidence="3" id="KW-1185">Reference proteome</keyword>
<dbReference type="STRING" id="22663.A0A2I0JQK1"/>
<dbReference type="Proteomes" id="UP000233551">
    <property type="component" value="Unassembled WGS sequence"/>
</dbReference>
<accession>A0A2I0JQK1</accession>
<dbReference type="Pfam" id="PF00201">
    <property type="entry name" value="UDPGT"/>
    <property type="match status" value="1"/>
</dbReference>
<name>A0A2I0JQK1_PUNGR</name>